<evidence type="ECO:0008006" key="4">
    <source>
        <dbReference type="Google" id="ProtNLM"/>
    </source>
</evidence>
<gene>
    <name evidence="2" type="ORF">ASPTUDRAFT_45700</name>
</gene>
<accession>A0A1L9MZ24</accession>
<organism evidence="2 3">
    <name type="scientific">Aspergillus tubingensis (strain CBS 134.48)</name>
    <dbReference type="NCBI Taxonomy" id="767770"/>
    <lineage>
        <taxon>Eukaryota</taxon>
        <taxon>Fungi</taxon>
        <taxon>Dikarya</taxon>
        <taxon>Ascomycota</taxon>
        <taxon>Pezizomycotina</taxon>
        <taxon>Eurotiomycetes</taxon>
        <taxon>Eurotiomycetidae</taxon>
        <taxon>Eurotiales</taxon>
        <taxon>Aspergillaceae</taxon>
        <taxon>Aspergillus</taxon>
        <taxon>Aspergillus subgen. Circumdati</taxon>
    </lineage>
</organism>
<keyword evidence="1" id="KW-0732">Signal</keyword>
<feature type="signal peptide" evidence="1">
    <location>
        <begin position="1"/>
        <end position="18"/>
    </location>
</feature>
<protein>
    <recommendedName>
        <fullName evidence="4">Secreted protein</fullName>
    </recommendedName>
</protein>
<reference evidence="3" key="1">
    <citation type="journal article" date="2017" name="Genome Biol.">
        <title>Comparative genomics reveals high biological diversity and specific adaptations in the industrially and medically important fungal genus Aspergillus.</title>
        <authorList>
            <person name="de Vries R.P."/>
            <person name="Riley R."/>
            <person name="Wiebenga A."/>
            <person name="Aguilar-Osorio G."/>
            <person name="Amillis S."/>
            <person name="Uchima C.A."/>
            <person name="Anderluh G."/>
            <person name="Asadollahi M."/>
            <person name="Askin M."/>
            <person name="Barry K."/>
            <person name="Battaglia E."/>
            <person name="Bayram O."/>
            <person name="Benocci T."/>
            <person name="Braus-Stromeyer S.A."/>
            <person name="Caldana C."/>
            <person name="Canovas D."/>
            <person name="Cerqueira G.C."/>
            <person name="Chen F."/>
            <person name="Chen W."/>
            <person name="Choi C."/>
            <person name="Clum A."/>
            <person name="Dos Santos R.A."/>
            <person name="Damasio A.R."/>
            <person name="Diallinas G."/>
            <person name="Emri T."/>
            <person name="Fekete E."/>
            <person name="Flipphi M."/>
            <person name="Freyberg S."/>
            <person name="Gallo A."/>
            <person name="Gournas C."/>
            <person name="Habgood R."/>
            <person name="Hainaut M."/>
            <person name="Harispe M.L."/>
            <person name="Henrissat B."/>
            <person name="Hilden K.S."/>
            <person name="Hope R."/>
            <person name="Hossain A."/>
            <person name="Karabika E."/>
            <person name="Karaffa L."/>
            <person name="Karanyi Z."/>
            <person name="Krasevec N."/>
            <person name="Kuo A."/>
            <person name="Kusch H."/>
            <person name="LaButti K."/>
            <person name="Lagendijk E.L."/>
            <person name="Lapidus A."/>
            <person name="Levasseur A."/>
            <person name="Lindquist E."/>
            <person name="Lipzen A."/>
            <person name="Logrieco A.F."/>
            <person name="MacCabe A."/>
            <person name="Maekelae M.R."/>
            <person name="Malavazi I."/>
            <person name="Melin P."/>
            <person name="Meyer V."/>
            <person name="Mielnichuk N."/>
            <person name="Miskei M."/>
            <person name="Molnar A.P."/>
            <person name="Mule G."/>
            <person name="Ngan C.Y."/>
            <person name="Orejas M."/>
            <person name="Orosz E."/>
            <person name="Ouedraogo J.P."/>
            <person name="Overkamp K.M."/>
            <person name="Park H.-S."/>
            <person name="Perrone G."/>
            <person name="Piumi F."/>
            <person name="Punt P.J."/>
            <person name="Ram A.F."/>
            <person name="Ramon A."/>
            <person name="Rauscher S."/>
            <person name="Record E."/>
            <person name="Riano-Pachon D.M."/>
            <person name="Robert V."/>
            <person name="Roehrig J."/>
            <person name="Ruller R."/>
            <person name="Salamov A."/>
            <person name="Salih N.S."/>
            <person name="Samson R.A."/>
            <person name="Sandor E."/>
            <person name="Sanguinetti M."/>
            <person name="Schuetze T."/>
            <person name="Sepcic K."/>
            <person name="Shelest E."/>
            <person name="Sherlock G."/>
            <person name="Sophianopoulou V."/>
            <person name="Squina F.M."/>
            <person name="Sun H."/>
            <person name="Susca A."/>
            <person name="Todd R.B."/>
            <person name="Tsang A."/>
            <person name="Unkles S.E."/>
            <person name="van de Wiele N."/>
            <person name="van Rossen-Uffink D."/>
            <person name="Oliveira J.V."/>
            <person name="Vesth T.C."/>
            <person name="Visser J."/>
            <person name="Yu J.-H."/>
            <person name="Zhou M."/>
            <person name="Andersen M.R."/>
            <person name="Archer D.B."/>
            <person name="Baker S.E."/>
            <person name="Benoit I."/>
            <person name="Brakhage A.A."/>
            <person name="Braus G.H."/>
            <person name="Fischer R."/>
            <person name="Frisvad J.C."/>
            <person name="Goldman G.H."/>
            <person name="Houbraken J."/>
            <person name="Oakley B."/>
            <person name="Pocsi I."/>
            <person name="Scazzocchio C."/>
            <person name="Seiboth B."/>
            <person name="vanKuyk P.A."/>
            <person name="Wortman J."/>
            <person name="Dyer P.S."/>
            <person name="Grigoriev I.V."/>
        </authorList>
    </citation>
    <scope>NUCLEOTIDE SEQUENCE [LARGE SCALE GENOMIC DNA]</scope>
    <source>
        <strain evidence="3">CBS 134.48</strain>
    </source>
</reference>
<name>A0A1L9MZ24_ASPTC</name>
<proteinExistence type="predicted"/>
<evidence type="ECO:0000313" key="3">
    <source>
        <dbReference type="Proteomes" id="UP000184304"/>
    </source>
</evidence>
<keyword evidence="3" id="KW-1185">Reference proteome</keyword>
<evidence type="ECO:0000313" key="2">
    <source>
        <dbReference type="EMBL" id="OJI82276.1"/>
    </source>
</evidence>
<sequence length="72" mass="8329">MLWTLVTAPLTMLHCSAAILCCLLSVSHSLRCRRFPCESLPRILVLPFRQDYLLDLISFPDHCTLLCLFLFF</sequence>
<dbReference type="EMBL" id="KV878205">
    <property type="protein sequence ID" value="OJI82276.1"/>
    <property type="molecule type" value="Genomic_DNA"/>
</dbReference>
<dbReference type="VEuPathDB" id="FungiDB:ASPTUDRAFT_45700"/>
<dbReference type="Proteomes" id="UP000184304">
    <property type="component" value="Unassembled WGS sequence"/>
</dbReference>
<evidence type="ECO:0000256" key="1">
    <source>
        <dbReference type="SAM" id="SignalP"/>
    </source>
</evidence>
<dbReference type="AlphaFoldDB" id="A0A1L9MZ24"/>
<feature type="chain" id="PRO_5013109539" description="Secreted protein" evidence="1">
    <location>
        <begin position="19"/>
        <end position="72"/>
    </location>
</feature>